<gene>
    <name evidence="2" type="primary">PRSS46P</name>
</gene>
<protein>
    <submittedName>
        <fullName evidence="2">Serine protease 46</fullName>
    </submittedName>
</protein>
<proteinExistence type="predicted"/>
<dbReference type="RefSeq" id="XP_045153588.1">
    <property type="nucleotide sequence ID" value="XM_045297653.1"/>
</dbReference>
<organism evidence="1 2">
    <name type="scientific">Echinops telfairi</name>
    <name type="common">Lesser hedgehog tenrec</name>
    <dbReference type="NCBI Taxonomy" id="9371"/>
    <lineage>
        <taxon>Eukaryota</taxon>
        <taxon>Metazoa</taxon>
        <taxon>Chordata</taxon>
        <taxon>Craniata</taxon>
        <taxon>Vertebrata</taxon>
        <taxon>Euteleostomi</taxon>
        <taxon>Mammalia</taxon>
        <taxon>Eutheria</taxon>
        <taxon>Afrotheria</taxon>
        <taxon>Tenrecidae</taxon>
        <taxon>Tenrecinae</taxon>
        <taxon>Echinops</taxon>
    </lineage>
</organism>
<evidence type="ECO:0000313" key="1">
    <source>
        <dbReference type="Proteomes" id="UP000694863"/>
    </source>
</evidence>
<accession>A0AC55DPB4</accession>
<sequence length="256" mass="28722">MYVCSGSLFHEQWVLTAAHCLERSKNESDYLVKVGTQHFSENGTQCLVTHIVIHRGFDNLASQDIALLKLQTPVVWSRHLQPVCLPSANYKPPSGSLCWVIAWGKVGKQGTTALSSETQMPSLYNLHEVSVRILPNYMCNQKYRFLVKRSQQQFIGNDMLCGSLERGVKYCQSNSGSPLVCEVNKTWIQVGLVSWGFSCSRSRLPSIYTSTSHFNQWIKSQVNDVKFISRAGSAFLNPIVLTGYILLVSLGSLWLL</sequence>
<keyword evidence="2" id="KW-0645">Protease</keyword>
<keyword evidence="1" id="KW-1185">Reference proteome</keyword>
<evidence type="ECO:0000313" key="2">
    <source>
        <dbReference type="RefSeq" id="XP_045153588.1"/>
    </source>
</evidence>
<dbReference type="Proteomes" id="UP000694863">
    <property type="component" value="Unplaced"/>
</dbReference>
<reference evidence="2" key="1">
    <citation type="submission" date="2025-08" db="UniProtKB">
        <authorList>
            <consortium name="RefSeq"/>
        </authorList>
    </citation>
    <scope>IDENTIFICATION</scope>
</reference>
<keyword evidence="2" id="KW-0378">Hydrolase</keyword>
<name>A0AC55DPB4_ECHTE</name>